<dbReference type="PANTHER" id="PTHR22656:SF1">
    <property type="entry name" value="EF-HAND CALCIUM-BINDING DOMAIN-CONTAINING PROTEIN 13"/>
    <property type="match status" value="1"/>
</dbReference>
<keyword evidence="1" id="KW-0677">Repeat</keyword>
<reference evidence="5" key="1">
    <citation type="journal article" date="2013" name="Science">
        <title>Comparative analysis of bat genomes provides insight into the evolution of flight and immunity.</title>
        <authorList>
            <person name="Zhang G."/>
            <person name="Cowled C."/>
            <person name="Shi Z."/>
            <person name="Huang Z."/>
            <person name="Bishop-Lilly K.A."/>
            <person name="Fang X."/>
            <person name="Wynne J.W."/>
            <person name="Xiong Z."/>
            <person name="Baker M.L."/>
            <person name="Zhao W."/>
            <person name="Tachedjian M."/>
            <person name="Zhu Y."/>
            <person name="Zhou P."/>
            <person name="Jiang X."/>
            <person name="Ng J."/>
            <person name="Yang L."/>
            <person name="Wu L."/>
            <person name="Xiao J."/>
            <person name="Feng Y."/>
            <person name="Chen Y."/>
            <person name="Sun X."/>
            <person name="Zhang Y."/>
            <person name="Marsh G.A."/>
            <person name="Crameri G."/>
            <person name="Broder C.C."/>
            <person name="Frey K.G."/>
            <person name="Wang L.F."/>
            <person name="Wang J."/>
        </authorList>
    </citation>
    <scope>NUCLEOTIDE SEQUENCE [LARGE SCALE GENOMIC DNA]</scope>
</reference>
<dbReference type="Gene3D" id="1.10.238.10">
    <property type="entry name" value="EF-hand"/>
    <property type="match status" value="1"/>
</dbReference>
<dbReference type="Proteomes" id="UP000010552">
    <property type="component" value="Unassembled WGS sequence"/>
</dbReference>
<dbReference type="EMBL" id="KB030578">
    <property type="protein sequence ID" value="ELK14214.1"/>
    <property type="molecule type" value="Genomic_DNA"/>
</dbReference>
<organism evidence="4 5">
    <name type="scientific">Pteropus alecto</name>
    <name type="common">Black flying fox</name>
    <dbReference type="NCBI Taxonomy" id="9402"/>
    <lineage>
        <taxon>Eukaryota</taxon>
        <taxon>Metazoa</taxon>
        <taxon>Chordata</taxon>
        <taxon>Craniata</taxon>
        <taxon>Vertebrata</taxon>
        <taxon>Euteleostomi</taxon>
        <taxon>Mammalia</taxon>
        <taxon>Eutheria</taxon>
        <taxon>Laurasiatheria</taxon>
        <taxon>Chiroptera</taxon>
        <taxon>Yinpterochiroptera</taxon>
        <taxon>Pteropodoidea</taxon>
        <taxon>Pteropodidae</taxon>
        <taxon>Pteropodinae</taxon>
        <taxon>Pteropus</taxon>
    </lineage>
</organism>
<evidence type="ECO:0008006" key="6">
    <source>
        <dbReference type="Google" id="ProtNLM"/>
    </source>
</evidence>
<accession>L5KRY5</accession>
<dbReference type="InParanoid" id="L5KRY5"/>
<dbReference type="AlphaFoldDB" id="L5KRY5"/>
<sequence length="466" mass="52602">QAEENTTLSDDGCNSFATDLSRLIDSKKYIKHSKTTDKRISPKIRGSSPEHKKMKKEMLPNFNQTLYDEVPQGYVYSEELSALQKACTIFSKIRSGKIYLNDLPMIHRILKISINDSEMRKALKTIDIDAFQNALKIFCGIKGGRVAIDEVAAVLDSMDIPVIPETFQEVMKHASIDTIMEWSALDEATSNRKLSNVSGGCLPCRKKSVLSSRLPKLSLSPKLNRKKLQYHKIMEDNDDLEFKRPKNNLHIRKFVDGIDSNNVGFQESYSKDSINFKRSSEKVEIYDSKSEPQNLKSITSLKKSLDISDVFSIPKLQKPAVRRQSSLLNQVSSKEKATINALENVCEAISKPQGNYIAAEELQSILPSIGISLSDKEFKKIVTDTSRNENGMVKLDDFMRAVFKEQSLPEYDEIKEAAHILSHVDNDNISIPNLERALKSLNVNLIEEDFSEALKCCDINGEHFLS</sequence>
<keyword evidence="2" id="KW-0106">Calcium</keyword>
<evidence type="ECO:0000256" key="3">
    <source>
        <dbReference type="SAM" id="MobiDB-lite"/>
    </source>
</evidence>
<dbReference type="PANTHER" id="PTHR22656">
    <property type="entry name" value="EF-HAND CALCIUM-BINDING DOMAIN-CONTAINING PROTEIN 13"/>
    <property type="match status" value="1"/>
</dbReference>
<evidence type="ECO:0000313" key="5">
    <source>
        <dbReference type="Proteomes" id="UP000010552"/>
    </source>
</evidence>
<dbReference type="InterPro" id="IPR011992">
    <property type="entry name" value="EF-hand-dom_pair"/>
</dbReference>
<feature type="non-terminal residue" evidence="4">
    <location>
        <position position="1"/>
    </location>
</feature>
<dbReference type="STRING" id="9402.L5KRY5"/>
<feature type="region of interest" description="Disordered" evidence="3">
    <location>
        <begin position="34"/>
        <end position="54"/>
    </location>
</feature>
<dbReference type="eggNOG" id="KOG0027">
    <property type="taxonomic scope" value="Eukaryota"/>
</dbReference>
<name>L5KRY5_PTEAL</name>
<keyword evidence="5" id="KW-1185">Reference proteome</keyword>
<evidence type="ECO:0000256" key="2">
    <source>
        <dbReference type="ARBA" id="ARBA00022837"/>
    </source>
</evidence>
<proteinExistence type="predicted"/>
<dbReference type="SUPFAM" id="SSF47473">
    <property type="entry name" value="EF-hand"/>
    <property type="match status" value="2"/>
</dbReference>
<evidence type="ECO:0000313" key="4">
    <source>
        <dbReference type="EMBL" id="ELK14214.1"/>
    </source>
</evidence>
<evidence type="ECO:0000256" key="1">
    <source>
        <dbReference type="ARBA" id="ARBA00022737"/>
    </source>
</evidence>
<protein>
    <recommendedName>
        <fullName evidence="6">EF-hand calcium-binding domain-containing protein 13</fullName>
    </recommendedName>
</protein>
<gene>
    <name evidence="4" type="ORF">PAL_GLEAN10004292</name>
</gene>